<sequence>MWPVIPASSAEDGDGPRDPDHIPHLDAMSSNLTTDFPLSILPHNRAIWITACPRNTSSPMVARCIAMSTSSLLPAGGQPLRPPLSGAPGCSSNEHSSLHSGSVVFSATQVEYFSFPSWMMVYTSLVPCLPLPRKPLPLSTVTWTCVGNHFWSSSTVSEDMS</sequence>
<accession>A0A4Z2GJM4</accession>
<dbReference type="EMBL" id="SRLO01000509">
    <property type="protein sequence ID" value="TNN53666.1"/>
    <property type="molecule type" value="Genomic_DNA"/>
</dbReference>
<name>A0A4Z2GJM4_9TELE</name>
<dbReference type="Proteomes" id="UP000314294">
    <property type="component" value="Unassembled WGS sequence"/>
</dbReference>
<gene>
    <name evidence="2" type="ORF">EYF80_036132</name>
</gene>
<reference evidence="2 3" key="1">
    <citation type="submission" date="2019-03" db="EMBL/GenBank/DDBJ databases">
        <title>First draft genome of Liparis tanakae, snailfish: a comprehensive survey of snailfish specific genes.</title>
        <authorList>
            <person name="Kim W."/>
            <person name="Song I."/>
            <person name="Jeong J.-H."/>
            <person name="Kim D."/>
            <person name="Kim S."/>
            <person name="Ryu S."/>
            <person name="Song J.Y."/>
            <person name="Lee S.K."/>
        </authorList>
    </citation>
    <scope>NUCLEOTIDE SEQUENCE [LARGE SCALE GENOMIC DNA]</scope>
    <source>
        <tissue evidence="2">Muscle</tissue>
    </source>
</reference>
<evidence type="ECO:0000256" key="1">
    <source>
        <dbReference type="SAM" id="MobiDB-lite"/>
    </source>
</evidence>
<dbReference type="AlphaFoldDB" id="A0A4Z2GJM4"/>
<evidence type="ECO:0000313" key="2">
    <source>
        <dbReference type="EMBL" id="TNN53666.1"/>
    </source>
</evidence>
<comment type="caution">
    <text evidence="2">The sequence shown here is derived from an EMBL/GenBank/DDBJ whole genome shotgun (WGS) entry which is preliminary data.</text>
</comment>
<keyword evidence="3" id="KW-1185">Reference proteome</keyword>
<evidence type="ECO:0000313" key="3">
    <source>
        <dbReference type="Proteomes" id="UP000314294"/>
    </source>
</evidence>
<feature type="compositionally biased region" description="Basic and acidic residues" evidence="1">
    <location>
        <begin position="14"/>
        <end position="23"/>
    </location>
</feature>
<dbReference type="OrthoDB" id="10628894at2759"/>
<organism evidence="2 3">
    <name type="scientific">Liparis tanakae</name>
    <name type="common">Tanaka's snailfish</name>
    <dbReference type="NCBI Taxonomy" id="230148"/>
    <lineage>
        <taxon>Eukaryota</taxon>
        <taxon>Metazoa</taxon>
        <taxon>Chordata</taxon>
        <taxon>Craniata</taxon>
        <taxon>Vertebrata</taxon>
        <taxon>Euteleostomi</taxon>
        <taxon>Actinopterygii</taxon>
        <taxon>Neopterygii</taxon>
        <taxon>Teleostei</taxon>
        <taxon>Neoteleostei</taxon>
        <taxon>Acanthomorphata</taxon>
        <taxon>Eupercaria</taxon>
        <taxon>Perciformes</taxon>
        <taxon>Cottioidei</taxon>
        <taxon>Cottales</taxon>
        <taxon>Liparidae</taxon>
        <taxon>Liparis</taxon>
    </lineage>
</organism>
<feature type="region of interest" description="Disordered" evidence="1">
    <location>
        <begin position="1"/>
        <end position="23"/>
    </location>
</feature>
<protein>
    <submittedName>
        <fullName evidence="2">Uncharacterized protein</fullName>
    </submittedName>
</protein>
<proteinExistence type="predicted"/>